<dbReference type="SUPFAM" id="SSF55486">
    <property type="entry name" value="Metalloproteases ('zincins'), catalytic domain"/>
    <property type="match status" value="1"/>
</dbReference>
<dbReference type="NCBIfam" id="TIGR03296">
    <property type="entry name" value="M6dom_TIGR03296"/>
    <property type="match status" value="1"/>
</dbReference>
<evidence type="ECO:0000313" key="3">
    <source>
        <dbReference type="EMBL" id="MBC1937114.1"/>
    </source>
</evidence>
<dbReference type="Proteomes" id="UP000535908">
    <property type="component" value="Unassembled WGS sequence"/>
</dbReference>
<keyword evidence="3" id="KW-0482">Metalloprotease</keyword>
<accession>A0A7X0Y5V4</accession>
<dbReference type="InterPro" id="IPR008757">
    <property type="entry name" value="Peptidase_M6-like_domain"/>
</dbReference>
<feature type="signal peptide" evidence="1">
    <location>
        <begin position="1"/>
        <end position="24"/>
    </location>
</feature>
<dbReference type="Pfam" id="PF05547">
    <property type="entry name" value="Peptidase_M6"/>
    <property type="match status" value="1"/>
</dbReference>
<dbReference type="GO" id="GO:0005509">
    <property type="term" value="F:calcium ion binding"/>
    <property type="evidence" value="ECO:0007669"/>
    <property type="project" value="InterPro"/>
</dbReference>
<dbReference type="SUPFAM" id="SSF49373">
    <property type="entry name" value="Invasin/intimin cell-adhesion fragments"/>
    <property type="match status" value="1"/>
</dbReference>
<dbReference type="InterPro" id="IPR008964">
    <property type="entry name" value="Invasin/intimin_cell_adhesion"/>
</dbReference>
<dbReference type="PANTHER" id="PTHR41775:SF1">
    <property type="entry name" value="PEPTIDASE M6-LIKE DOMAIN-CONTAINING PROTEIN"/>
    <property type="match status" value="1"/>
</dbReference>
<dbReference type="InterPro" id="IPR002048">
    <property type="entry name" value="EF_hand_dom"/>
</dbReference>
<feature type="chain" id="PRO_5039424064" evidence="1">
    <location>
        <begin position="25"/>
        <end position="547"/>
    </location>
</feature>
<gene>
    <name evidence="3" type="ORF">HCA69_12100</name>
</gene>
<dbReference type="SMART" id="SM00635">
    <property type="entry name" value="BID_2"/>
    <property type="match status" value="1"/>
</dbReference>
<dbReference type="GO" id="GO:0006508">
    <property type="term" value="P:proteolysis"/>
    <property type="evidence" value="ECO:0007669"/>
    <property type="project" value="UniProtKB-KW"/>
</dbReference>
<dbReference type="Pfam" id="PF02368">
    <property type="entry name" value="Big_2"/>
    <property type="match status" value="1"/>
</dbReference>
<keyword evidence="3" id="KW-0378">Hydrolase</keyword>
<dbReference type="AlphaFoldDB" id="A0A7X0Y5V4"/>
<dbReference type="PROSITE" id="PS00018">
    <property type="entry name" value="EF_HAND_1"/>
    <property type="match status" value="1"/>
</dbReference>
<dbReference type="InterPro" id="IPR018247">
    <property type="entry name" value="EF_Hand_1_Ca_BS"/>
</dbReference>
<dbReference type="PROSITE" id="PS50222">
    <property type="entry name" value="EF_HAND_2"/>
    <property type="match status" value="1"/>
</dbReference>
<evidence type="ECO:0000313" key="4">
    <source>
        <dbReference type="Proteomes" id="UP000535908"/>
    </source>
</evidence>
<feature type="domain" description="EF-hand" evidence="2">
    <location>
        <begin position="171"/>
        <end position="197"/>
    </location>
</feature>
<evidence type="ECO:0000259" key="2">
    <source>
        <dbReference type="PROSITE" id="PS50222"/>
    </source>
</evidence>
<dbReference type="GO" id="GO:0008237">
    <property type="term" value="F:metallopeptidase activity"/>
    <property type="evidence" value="ECO:0007669"/>
    <property type="project" value="UniProtKB-KW"/>
</dbReference>
<proteinExistence type="predicted"/>
<dbReference type="Gene3D" id="2.60.40.1080">
    <property type="match status" value="1"/>
</dbReference>
<protein>
    <submittedName>
        <fullName evidence="3">M6 family metalloprotease domain-containing protein</fullName>
    </submittedName>
</protein>
<reference evidence="3 4" key="1">
    <citation type="submission" date="2020-03" db="EMBL/GenBank/DDBJ databases">
        <title>Soil Listeria distribution.</title>
        <authorList>
            <person name="Liao J."/>
            <person name="Wiedmann M."/>
        </authorList>
    </citation>
    <scope>NUCLEOTIDE SEQUENCE [LARGE SCALE GENOMIC DNA]</scope>
    <source>
        <strain evidence="3 4">FSL L7-0741</strain>
    </source>
</reference>
<keyword evidence="3" id="KW-0645">Protease</keyword>
<evidence type="ECO:0000256" key="1">
    <source>
        <dbReference type="SAM" id="SignalP"/>
    </source>
</evidence>
<organism evidence="3 4">
    <name type="scientific">Listeria grandensis</name>
    <dbReference type="NCBI Taxonomy" id="1494963"/>
    <lineage>
        <taxon>Bacteria</taxon>
        <taxon>Bacillati</taxon>
        <taxon>Bacillota</taxon>
        <taxon>Bacilli</taxon>
        <taxon>Bacillales</taxon>
        <taxon>Listeriaceae</taxon>
        <taxon>Listeria</taxon>
    </lineage>
</organism>
<dbReference type="PANTHER" id="PTHR41775">
    <property type="entry name" value="SECRETED PROTEIN-RELATED"/>
    <property type="match status" value="1"/>
</dbReference>
<sequence length="547" mass="58554">MRAILSRIALMVMMVLSICVVTIAQDGSTDSFASSNTKTIAPVTVSKYPSASSPPAQTPTTAVPKVGAVPQTNRVLVILVSFNDIAIKQSEASWNQKIFSTSSKSVKLYYTQAANAKVNLVPASEISGTVNNGVVRVKLNRNHPRTGTAIDSRNQSLVRDALIAANGYVNFAQYDTNHNGRVDASELHIMTIIAGQERAYNNVALSVWGHMWGMAANVTPKLDGKTFFTYTQFGEMHGTHMATIGVIAHELGHDLGLLDLYNTNGSGSGLGTYGLMAKGAWGMQPGDSYPGQTPVLLDAYSKVKIGAITPRVVSTTTTSVQTVYAGTTILRVNTNLPKEYFLIENRQFIGFDRSLIGKVYKGGIAVYYINTNYASNQTIGKQLVTLKEANQGILGYSQLNSGSTSKSDAFYYVGTGMRGKAQQIYLNNRTNPSNILSNRTYPNFSMKVNSKPGVAMSVTIGPAYPVTGIALNRSGVYIKKNKTFQMGATIMPSNASNKGVTWSTSNAKVATVDAKGKITGKAVGTATIKARTVDGGKVDTVLIKTTN</sequence>
<dbReference type="InterPro" id="IPR003343">
    <property type="entry name" value="Big_2"/>
</dbReference>
<dbReference type="EMBL" id="JAARWN010000013">
    <property type="protein sequence ID" value="MBC1937114.1"/>
    <property type="molecule type" value="Genomic_DNA"/>
</dbReference>
<keyword evidence="1" id="KW-0732">Signal</keyword>
<name>A0A7X0Y5V4_9LIST</name>
<comment type="caution">
    <text evidence="3">The sequence shown here is derived from an EMBL/GenBank/DDBJ whole genome shotgun (WGS) entry which is preliminary data.</text>
</comment>
<dbReference type="RefSeq" id="WP_185526603.1">
    <property type="nucleotide sequence ID" value="NZ_JAARWN010000013.1"/>
</dbReference>